<evidence type="ECO:0000256" key="9">
    <source>
        <dbReference type="ARBA" id="ARBA00022683"/>
    </source>
</evidence>
<dbReference type="GO" id="GO:0005886">
    <property type="term" value="C:plasma membrane"/>
    <property type="evidence" value="ECO:0007669"/>
    <property type="project" value="UniProtKB-SubCell"/>
</dbReference>
<keyword evidence="11" id="KW-0418">Kinase</keyword>
<dbReference type="Proteomes" id="UP000250163">
    <property type="component" value="Chromosome MORIYA"/>
</dbReference>
<feature type="signal peptide" evidence="15">
    <location>
        <begin position="1"/>
        <end position="19"/>
    </location>
</feature>
<dbReference type="PROSITE" id="PS51104">
    <property type="entry name" value="PTS_EIIC_TYPE_2"/>
    <property type="match status" value="1"/>
</dbReference>
<evidence type="ECO:0000256" key="4">
    <source>
        <dbReference type="ARBA" id="ARBA00022448"/>
    </source>
</evidence>
<evidence type="ECO:0000256" key="12">
    <source>
        <dbReference type="ARBA" id="ARBA00022989"/>
    </source>
</evidence>
<dbReference type="InterPro" id="IPR013014">
    <property type="entry name" value="PTS_EIIC_2"/>
</dbReference>
<feature type="domain" description="PTS EIIB type-2" evidence="16">
    <location>
        <begin position="127"/>
        <end position="222"/>
    </location>
</feature>
<evidence type="ECO:0000313" key="19">
    <source>
        <dbReference type="Proteomes" id="UP000250163"/>
    </source>
</evidence>
<evidence type="ECO:0000259" key="16">
    <source>
        <dbReference type="PROSITE" id="PS51099"/>
    </source>
</evidence>
<evidence type="ECO:0000256" key="3">
    <source>
        <dbReference type="ARBA" id="ARBA00012799"/>
    </source>
</evidence>
<dbReference type="KEGG" id="mya:MORIYA_0070"/>
<evidence type="ECO:0000259" key="17">
    <source>
        <dbReference type="PROSITE" id="PS51104"/>
    </source>
</evidence>
<keyword evidence="4" id="KW-0813">Transport</keyword>
<dbReference type="AlphaFoldDB" id="A0A330LL65"/>
<evidence type="ECO:0000256" key="5">
    <source>
        <dbReference type="ARBA" id="ARBA00022475"/>
    </source>
</evidence>
<organism evidence="18 19">
    <name type="scientific">Moritella yayanosii</name>
    <dbReference type="NCBI Taxonomy" id="69539"/>
    <lineage>
        <taxon>Bacteria</taxon>
        <taxon>Pseudomonadati</taxon>
        <taxon>Pseudomonadota</taxon>
        <taxon>Gammaproteobacteria</taxon>
        <taxon>Alteromonadales</taxon>
        <taxon>Moritellaceae</taxon>
        <taxon>Moritella</taxon>
    </lineage>
</organism>
<dbReference type="FunFam" id="3.40.50.2300:FF:000014">
    <property type="entry name" value="PTS system fructose-like transporter subunit IIB"/>
    <property type="match status" value="1"/>
</dbReference>
<protein>
    <recommendedName>
        <fullName evidence="3">protein-N(pi)-phosphohistidine--D-fructose phosphotransferase</fullName>
        <ecNumber evidence="3">2.7.1.202</ecNumber>
    </recommendedName>
</protein>
<feature type="transmembrane region" description="Helical" evidence="14">
    <location>
        <begin position="408"/>
        <end position="426"/>
    </location>
</feature>
<evidence type="ECO:0000256" key="14">
    <source>
        <dbReference type="SAM" id="Phobius"/>
    </source>
</evidence>
<feature type="transmembrane region" description="Helical" evidence="14">
    <location>
        <begin position="508"/>
        <end position="528"/>
    </location>
</feature>
<feature type="transmembrane region" description="Helical" evidence="14">
    <location>
        <begin position="367"/>
        <end position="387"/>
    </location>
</feature>
<dbReference type="InterPro" id="IPR003501">
    <property type="entry name" value="PTS_EIIB_2/3"/>
</dbReference>
<dbReference type="InterPro" id="IPR036095">
    <property type="entry name" value="PTS_EIIB-like_sf"/>
</dbReference>
<feature type="chain" id="PRO_5016468032" description="protein-N(pi)-phosphohistidine--D-fructose phosphotransferase" evidence="15">
    <location>
        <begin position="20"/>
        <end position="581"/>
    </location>
</feature>
<dbReference type="NCBIfam" id="TIGR00829">
    <property type="entry name" value="FRU"/>
    <property type="match status" value="1"/>
</dbReference>
<comment type="catalytic activity">
    <reaction evidence="1">
        <text>D-fructose(out) + N(pros)-phospho-L-histidyl-[protein] = D-fructose 1-phosphate(in) + L-histidyl-[protein]</text>
        <dbReference type="Rhea" id="RHEA:49252"/>
        <dbReference type="Rhea" id="RHEA-COMP:9745"/>
        <dbReference type="Rhea" id="RHEA-COMP:9746"/>
        <dbReference type="ChEBI" id="CHEBI:29979"/>
        <dbReference type="ChEBI" id="CHEBI:37721"/>
        <dbReference type="ChEBI" id="CHEBI:58674"/>
        <dbReference type="ChEBI" id="CHEBI:64837"/>
        <dbReference type="EC" id="2.7.1.202"/>
    </reaction>
</comment>
<keyword evidence="9" id="KW-0598">Phosphotransferase system</keyword>
<dbReference type="Pfam" id="PF02302">
    <property type="entry name" value="PTS_IIB"/>
    <property type="match status" value="2"/>
</dbReference>
<dbReference type="GO" id="GO:0009401">
    <property type="term" value="P:phosphoenolpyruvate-dependent sugar phosphotransferase system"/>
    <property type="evidence" value="ECO:0007669"/>
    <property type="project" value="UniProtKB-KW"/>
</dbReference>
<evidence type="ECO:0000256" key="13">
    <source>
        <dbReference type="ARBA" id="ARBA00023136"/>
    </source>
</evidence>
<dbReference type="CDD" id="cd05569">
    <property type="entry name" value="PTS_IIB_fructose"/>
    <property type="match status" value="2"/>
</dbReference>
<dbReference type="NCBIfam" id="TIGR01427">
    <property type="entry name" value="PTS_IIC_fructo"/>
    <property type="match status" value="1"/>
</dbReference>
<keyword evidence="5" id="KW-1003">Cell membrane</keyword>
<dbReference type="NCBIfam" id="NF007984">
    <property type="entry name" value="PRK10712.1"/>
    <property type="match status" value="1"/>
</dbReference>
<name>A0A330LL65_9GAMM</name>
<dbReference type="EMBL" id="LS483250">
    <property type="protein sequence ID" value="SQD76548.1"/>
    <property type="molecule type" value="Genomic_DNA"/>
</dbReference>
<feature type="transmembrane region" description="Helical" evidence="14">
    <location>
        <begin position="256"/>
        <end position="278"/>
    </location>
</feature>
<feature type="transmembrane region" description="Helical" evidence="14">
    <location>
        <begin position="446"/>
        <end position="469"/>
    </location>
</feature>
<evidence type="ECO:0000256" key="15">
    <source>
        <dbReference type="SAM" id="SignalP"/>
    </source>
</evidence>
<evidence type="ECO:0000256" key="11">
    <source>
        <dbReference type="ARBA" id="ARBA00022777"/>
    </source>
</evidence>
<dbReference type="SUPFAM" id="SSF52794">
    <property type="entry name" value="PTS system IIB component-like"/>
    <property type="match status" value="2"/>
</dbReference>
<evidence type="ECO:0000256" key="8">
    <source>
        <dbReference type="ARBA" id="ARBA00022679"/>
    </source>
</evidence>
<keyword evidence="6" id="KW-0597">Phosphoprotein</keyword>
<dbReference type="PANTHER" id="PTHR30505:SF0">
    <property type="entry name" value="FRUCTOSE-LIKE PTS SYSTEM EIIBC COMPONENT-RELATED"/>
    <property type="match status" value="1"/>
</dbReference>
<keyword evidence="15" id="KW-0732">Signal</keyword>
<dbReference type="InterPro" id="IPR013011">
    <property type="entry name" value="PTS_EIIB_2"/>
</dbReference>
<keyword evidence="7" id="KW-0762">Sugar transport</keyword>
<dbReference type="NCBIfam" id="NF007783">
    <property type="entry name" value="PRK10474.1"/>
    <property type="match status" value="2"/>
</dbReference>
<keyword evidence="8 18" id="KW-0808">Transferase</keyword>
<feature type="transmembrane region" description="Helical" evidence="14">
    <location>
        <begin position="322"/>
        <end position="347"/>
    </location>
</feature>
<accession>A0A330LL65</accession>
<feature type="transmembrane region" description="Helical" evidence="14">
    <location>
        <begin position="481"/>
        <end position="502"/>
    </location>
</feature>
<reference evidence="19" key="1">
    <citation type="submission" date="2018-05" db="EMBL/GenBank/DDBJ databases">
        <authorList>
            <person name="Cea G.-C."/>
            <person name="William W."/>
        </authorList>
    </citation>
    <scope>NUCLEOTIDE SEQUENCE [LARGE SCALE GENOMIC DNA]</scope>
    <source>
        <strain evidence="19">DB21MT 5</strain>
    </source>
</reference>
<feature type="transmembrane region" description="Helical" evidence="14">
    <location>
        <begin position="549"/>
        <end position="570"/>
    </location>
</feature>
<dbReference type="OrthoDB" id="9782569at2"/>
<dbReference type="GO" id="GO:0090563">
    <property type="term" value="F:protein-phosphocysteine-sugar phosphotransferase activity"/>
    <property type="evidence" value="ECO:0007669"/>
    <property type="project" value="TreeGrafter"/>
</dbReference>
<evidence type="ECO:0000313" key="18">
    <source>
        <dbReference type="EMBL" id="SQD76548.1"/>
    </source>
</evidence>
<dbReference type="PANTHER" id="PTHR30505">
    <property type="entry name" value="FRUCTOSE-LIKE PERMEASE"/>
    <property type="match status" value="1"/>
</dbReference>
<dbReference type="InterPro" id="IPR050864">
    <property type="entry name" value="Bacterial_PTS_Sugar_Transport"/>
</dbReference>
<keyword evidence="12 14" id="KW-1133">Transmembrane helix</keyword>
<dbReference type="InterPro" id="IPR003353">
    <property type="entry name" value="PTS_IIB_fruc"/>
</dbReference>
<evidence type="ECO:0000256" key="7">
    <source>
        <dbReference type="ARBA" id="ARBA00022597"/>
    </source>
</evidence>
<evidence type="ECO:0000256" key="10">
    <source>
        <dbReference type="ARBA" id="ARBA00022692"/>
    </source>
</evidence>
<dbReference type="GO" id="GO:0022877">
    <property type="term" value="F:protein-N(PI)-phosphohistidine-fructose phosphotransferase system transporter activity"/>
    <property type="evidence" value="ECO:0007669"/>
    <property type="project" value="InterPro"/>
</dbReference>
<dbReference type="EC" id="2.7.1.202" evidence="3"/>
<dbReference type="Gene3D" id="3.40.50.2300">
    <property type="match status" value="2"/>
</dbReference>
<keyword evidence="19" id="KW-1185">Reference proteome</keyword>
<gene>
    <name evidence="18" type="primary">fruA</name>
    <name evidence="18" type="ORF">MORIYA_0070</name>
</gene>
<dbReference type="GO" id="GO:0005351">
    <property type="term" value="F:carbohydrate:proton symporter activity"/>
    <property type="evidence" value="ECO:0007669"/>
    <property type="project" value="InterPro"/>
</dbReference>
<dbReference type="InterPro" id="IPR006327">
    <property type="entry name" value="PTS_IIC_fruc"/>
</dbReference>
<feature type="transmembrane region" description="Helical" evidence="14">
    <location>
        <begin position="284"/>
        <end position="310"/>
    </location>
</feature>
<comment type="subcellular location">
    <subcellularLocation>
        <location evidence="2">Cell inner membrane</location>
        <topology evidence="2">Multi-pass membrane protein</topology>
    </subcellularLocation>
</comment>
<evidence type="ECO:0000256" key="1">
    <source>
        <dbReference type="ARBA" id="ARBA00001401"/>
    </source>
</evidence>
<sequence length="581" mass="59547">MKIAIVTACPSGIASSLIAAGLLEKAVAELNWQADIECHSSVAPVTSLTQQQIAAAECIVIAANANVNDGRFMGKKVYRSAVDAVFTDAKDYLEQAIENAVELVSSNESTVASADTTVDAATSSKTIVAITACPTGVAHTFMAAEALEQEGKRLGHTIKVETRGSVGAKNQLSSAEIAAADIVIIAADIDIDLARFDGKKVYKTSTGLALKKTTQTMDNAFNDAQVYHHGKAATNEQANTGLTGAYKHLMTGVSHMLPLVVAGGLAIALSFVFGIEAFKEEGTLAAALMTIGGGSAFALMIPVLAGFIAFSIADRPGLAPGLIGGMLASSTGAGFLGGIVAGFLAGYTAKLIAEKVQLPQSMEALKPILIIPLLASLITGLVMIYVVGGPVSAAMNALTEFLNNMGSANAVLLGIILGGMMCFDLGGPVNKTAYTFGVGLLASQTYAPMAAVMAAGMVPALGMGLATFLAKRKFNNSEQEAGKASFVLGLCFISEGAIPFAARDPMRVIPSCIAGGALTGALSMLFGAELMAPHGGLFVLLIPNAITPVWMYLVAIVAGTLVTGISYAVLKKSDNTEAVTA</sequence>
<evidence type="ECO:0000256" key="2">
    <source>
        <dbReference type="ARBA" id="ARBA00004429"/>
    </source>
</evidence>
<feature type="domain" description="PTS EIIC type-2" evidence="17">
    <location>
        <begin position="245"/>
        <end position="580"/>
    </location>
</feature>
<evidence type="ECO:0000256" key="6">
    <source>
        <dbReference type="ARBA" id="ARBA00022553"/>
    </source>
</evidence>
<feature type="domain" description="PTS EIIB type-2" evidence="16">
    <location>
        <begin position="1"/>
        <end position="98"/>
    </location>
</feature>
<dbReference type="GO" id="GO:0016301">
    <property type="term" value="F:kinase activity"/>
    <property type="evidence" value="ECO:0007669"/>
    <property type="project" value="UniProtKB-KW"/>
</dbReference>
<proteinExistence type="predicted"/>
<dbReference type="RefSeq" id="WP_112711710.1">
    <property type="nucleotide sequence ID" value="NZ_LS483250.1"/>
</dbReference>
<keyword evidence="10 14" id="KW-0812">Transmembrane</keyword>
<keyword evidence="13 14" id="KW-0472">Membrane</keyword>
<dbReference type="PROSITE" id="PS51099">
    <property type="entry name" value="PTS_EIIB_TYPE_2"/>
    <property type="match status" value="2"/>
</dbReference>